<evidence type="ECO:0000259" key="1">
    <source>
        <dbReference type="Pfam" id="PF00534"/>
    </source>
</evidence>
<dbReference type="Proteomes" id="UP000824263">
    <property type="component" value="Unassembled WGS sequence"/>
</dbReference>
<dbReference type="AlphaFoldDB" id="A0A9D1UDS7"/>
<evidence type="ECO:0000313" key="4">
    <source>
        <dbReference type="Proteomes" id="UP000824263"/>
    </source>
</evidence>
<dbReference type="Pfam" id="PF00534">
    <property type="entry name" value="Glycos_transf_1"/>
    <property type="match status" value="1"/>
</dbReference>
<dbReference type="Pfam" id="PF13439">
    <property type="entry name" value="Glyco_transf_4"/>
    <property type="match status" value="1"/>
</dbReference>
<dbReference type="PANTHER" id="PTHR12526:SF630">
    <property type="entry name" value="GLYCOSYLTRANSFERASE"/>
    <property type="match status" value="1"/>
</dbReference>
<feature type="domain" description="Glycosyltransferase subfamily 4-like N-terminal" evidence="2">
    <location>
        <begin position="15"/>
        <end position="172"/>
    </location>
</feature>
<dbReference type="CDD" id="cd03820">
    <property type="entry name" value="GT4_AmsD-like"/>
    <property type="match status" value="1"/>
</dbReference>
<dbReference type="InterPro" id="IPR028098">
    <property type="entry name" value="Glyco_trans_4-like_N"/>
</dbReference>
<dbReference type="PANTHER" id="PTHR12526">
    <property type="entry name" value="GLYCOSYLTRANSFERASE"/>
    <property type="match status" value="1"/>
</dbReference>
<dbReference type="SUPFAM" id="SSF53756">
    <property type="entry name" value="UDP-Glycosyltransferase/glycogen phosphorylase"/>
    <property type="match status" value="1"/>
</dbReference>
<organism evidence="3 4">
    <name type="scientific">Candidatus Dorea gallistercoris</name>
    <dbReference type="NCBI Taxonomy" id="2838542"/>
    <lineage>
        <taxon>Bacteria</taxon>
        <taxon>Bacillati</taxon>
        <taxon>Bacillota</taxon>
        <taxon>Clostridia</taxon>
        <taxon>Lachnospirales</taxon>
        <taxon>Lachnospiraceae</taxon>
        <taxon>Dorea</taxon>
    </lineage>
</organism>
<evidence type="ECO:0000259" key="2">
    <source>
        <dbReference type="Pfam" id="PF13439"/>
    </source>
</evidence>
<dbReference type="InterPro" id="IPR001296">
    <property type="entry name" value="Glyco_trans_1"/>
</dbReference>
<feature type="domain" description="Glycosyl transferase family 1" evidence="1">
    <location>
        <begin position="178"/>
        <end position="336"/>
    </location>
</feature>
<comment type="caution">
    <text evidence="3">The sequence shown here is derived from an EMBL/GenBank/DDBJ whole genome shotgun (WGS) entry which is preliminary data.</text>
</comment>
<reference evidence="3" key="2">
    <citation type="submission" date="2021-04" db="EMBL/GenBank/DDBJ databases">
        <authorList>
            <person name="Gilroy R."/>
        </authorList>
    </citation>
    <scope>NUCLEOTIDE SEQUENCE</scope>
    <source>
        <strain evidence="3">ChiSxjej1B13-11762</strain>
    </source>
</reference>
<proteinExistence type="predicted"/>
<dbReference type="Gene3D" id="3.40.50.2000">
    <property type="entry name" value="Glycogen Phosphorylase B"/>
    <property type="match status" value="2"/>
</dbReference>
<reference evidence="3" key="1">
    <citation type="journal article" date="2021" name="PeerJ">
        <title>Extensive microbial diversity within the chicken gut microbiome revealed by metagenomics and culture.</title>
        <authorList>
            <person name="Gilroy R."/>
            <person name="Ravi A."/>
            <person name="Getino M."/>
            <person name="Pursley I."/>
            <person name="Horton D.L."/>
            <person name="Alikhan N.F."/>
            <person name="Baker D."/>
            <person name="Gharbi K."/>
            <person name="Hall N."/>
            <person name="Watson M."/>
            <person name="Adriaenssens E.M."/>
            <person name="Foster-Nyarko E."/>
            <person name="Jarju S."/>
            <person name="Secka A."/>
            <person name="Antonio M."/>
            <person name="Oren A."/>
            <person name="Chaudhuri R.R."/>
            <person name="La Ragione R."/>
            <person name="Hildebrand F."/>
            <person name="Pallen M.J."/>
        </authorList>
    </citation>
    <scope>NUCLEOTIDE SEQUENCE</scope>
    <source>
        <strain evidence="3">ChiSxjej1B13-11762</strain>
    </source>
</reference>
<protein>
    <submittedName>
        <fullName evidence="3">Glycosyltransferase family 4 protein</fullName>
    </submittedName>
</protein>
<dbReference type="GO" id="GO:0016757">
    <property type="term" value="F:glycosyltransferase activity"/>
    <property type="evidence" value="ECO:0007669"/>
    <property type="project" value="InterPro"/>
</dbReference>
<name>A0A9D1UDS7_9FIRM</name>
<dbReference type="EMBL" id="DXGF01000021">
    <property type="protein sequence ID" value="HIW82891.1"/>
    <property type="molecule type" value="Genomic_DNA"/>
</dbReference>
<evidence type="ECO:0000313" key="3">
    <source>
        <dbReference type="EMBL" id="HIW82891.1"/>
    </source>
</evidence>
<accession>A0A9D1UDS7</accession>
<sequence>MKNICLVEFDMSVTGGVEHVTASLANTFCSRYEVYIYEINHGGDCAYELDERVTYLPGAVGNTRLRQMIKGTFLSFIRFVKEKKIDVILLMENHPALIVSFTRFFTKARYIYCDHGGLMNQWHQKDITAIRFWDALCAHKVVVLTEKTRNDYIRRFHLRPRKVRCIYNWVEDQVASQRKEYNAKSRKILSVGRFGREKGYDLLVEMAKEVLPQYPQWSWDIYGTGETFEEIKAKIKEAGLERQVCLKGNVKNAYQHYWEYAFLVLPSYREGLPIVLLETLALGIPMVSFDIETGPNEIIEEGKNGFLIPPYDLGMMAERIRQLMESEKLRRSFAEYEGQQEKFSKQRILQEWIKVIEE</sequence>
<gene>
    <name evidence="3" type="ORF">H9873_00995</name>
</gene>